<evidence type="ECO:0000313" key="6">
    <source>
        <dbReference type="Proteomes" id="UP001518976"/>
    </source>
</evidence>
<evidence type="ECO:0000259" key="4">
    <source>
        <dbReference type="Pfam" id="PF00198"/>
    </source>
</evidence>
<comment type="cofactor">
    <cofactor evidence="1">
        <name>(R)-lipoate</name>
        <dbReference type="ChEBI" id="CHEBI:83088"/>
    </cofactor>
</comment>
<evidence type="ECO:0000313" key="5">
    <source>
        <dbReference type="EMBL" id="MBO8184305.1"/>
    </source>
</evidence>
<keyword evidence="3" id="KW-0012">Acyltransferase</keyword>
<organism evidence="5 6">
    <name type="scientific">Streptomyces spirodelae</name>
    <dbReference type="NCBI Taxonomy" id="2812904"/>
    <lineage>
        <taxon>Bacteria</taxon>
        <taxon>Bacillati</taxon>
        <taxon>Actinomycetota</taxon>
        <taxon>Actinomycetes</taxon>
        <taxon>Kitasatosporales</taxon>
        <taxon>Streptomycetaceae</taxon>
        <taxon>Streptomyces</taxon>
    </lineage>
</organism>
<dbReference type="InterPro" id="IPR050743">
    <property type="entry name" value="2-oxoacid_DH_E2_comp"/>
</dbReference>
<reference evidence="5 6" key="1">
    <citation type="submission" date="2021-02" db="EMBL/GenBank/DDBJ databases">
        <title>Streptomyces spirodelae sp. nov., isolated from duckweed.</title>
        <authorList>
            <person name="Saimee Y."/>
            <person name="Duangmal K."/>
        </authorList>
    </citation>
    <scope>NUCLEOTIDE SEQUENCE [LARGE SCALE GENOMIC DNA]</scope>
    <source>
        <strain evidence="5 6">DW4-2</strain>
    </source>
</reference>
<evidence type="ECO:0000256" key="2">
    <source>
        <dbReference type="ARBA" id="ARBA00022679"/>
    </source>
</evidence>
<dbReference type="Pfam" id="PF00198">
    <property type="entry name" value="2-oxoacid_dh"/>
    <property type="match status" value="1"/>
</dbReference>
<dbReference type="SUPFAM" id="SSF52777">
    <property type="entry name" value="CoA-dependent acyltransferases"/>
    <property type="match status" value="1"/>
</dbReference>
<protein>
    <submittedName>
        <fullName evidence="5">2-oxo acid dehydrogenase subunit E2</fullName>
    </submittedName>
</protein>
<accession>A0ABS3WMF5</accession>
<dbReference type="InterPro" id="IPR023213">
    <property type="entry name" value="CAT-like_dom_sf"/>
</dbReference>
<dbReference type="PANTHER" id="PTHR43178">
    <property type="entry name" value="DIHYDROLIPOAMIDE ACETYLTRANSFERASE COMPONENT OF PYRUVATE DEHYDROGENASE COMPLEX"/>
    <property type="match status" value="1"/>
</dbReference>
<evidence type="ECO:0000256" key="1">
    <source>
        <dbReference type="ARBA" id="ARBA00001938"/>
    </source>
</evidence>
<dbReference type="PANTHER" id="PTHR43178:SF5">
    <property type="entry name" value="LIPOAMIDE ACYLTRANSFERASE COMPONENT OF BRANCHED-CHAIN ALPHA-KETO ACID DEHYDROGENASE COMPLEX, MITOCHONDRIAL"/>
    <property type="match status" value="1"/>
</dbReference>
<name>A0ABS3WMF5_9ACTN</name>
<keyword evidence="6" id="KW-1185">Reference proteome</keyword>
<dbReference type="EMBL" id="JAFFZN010000001">
    <property type="protein sequence ID" value="MBO8184305.1"/>
    <property type="molecule type" value="Genomic_DNA"/>
</dbReference>
<comment type="caution">
    <text evidence="5">The sequence shown here is derived from an EMBL/GenBank/DDBJ whole genome shotgun (WGS) entry which is preliminary data.</text>
</comment>
<feature type="domain" description="2-oxoacid dehydrogenase acyltransferase catalytic" evidence="4">
    <location>
        <begin position="152"/>
        <end position="247"/>
    </location>
</feature>
<keyword evidence="2" id="KW-0808">Transferase</keyword>
<evidence type="ECO:0000256" key="3">
    <source>
        <dbReference type="ARBA" id="ARBA00023315"/>
    </source>
</evidence>
<gene>
    <name evidence="5" type="ORF">JW592_02240</name>
</gene>
<dbReference type="Proteomes" id="UP001518976">
    <property type="component" value="Unassembled WGS sequence"/>
</dbReference>
<proteinExistence type="predicted"/>
<dbReference type="InterPro" id="IPR001078">
    <property type="entry name" value="2-oxoacid_DH_actylTfrase"/>
</dbReference>
<dbReference type="Gene3D" id="3.30.559.10">
    <property type="entry name" value="Chloramphenicol acetyltransferase-like domain"/>
    <property type="match status" value="1"/>
</dbReference>
<sequence>MRVGPFPRERRHTACFLSELRGFAPVFLGAEIDMSAVRRHQASADGGDCSTLGYVLYTAARVLAAHPEANAALRGRLRPRVAHYSTVAGKLTLDKRLGGRRVVLSAVLPELHLRSLQEIAEQLAHYRDGDPAVMPEYAGVRTLHRLPGPLGRLAYRTATRPLRRRAETTGTFSVTSLGRRPVTSFHSVGGTTVTLGLGAVADRPVVRDGELAVAPVLPLSLTFDHRVIDGAEAADVLGELKEALESFGDFCDIPRRVPRNRDDVSKLSHKNGAIF</sequence>